<keyword evidence="2" id="KW-1185">Reference proteome</keyword>
<gene>
    <name evidence="1" type="ORF">Vadar_015445</name>
</gene>
<proteinExistence type="predicted"/>
<evidence type="ECO:0000313" key="2">
    <source>
        <dbReference type="Proteomes" id="UP000828048"/>
    </source>
</evidence>
<sequence>MASKFASENGFVASAKVYGSYEAMLDDLDVDNVYVPLPTSLHVKWAVLAAEKKKHRPCTSPDGVRFWTQ</sequence>
<comment type="caution">
    <text evidence="1">The sequence shown here is derived from an EMBL/GenBank/DDBJ whole genome shotgun (WGS) entry which is preliminary data.</text>
</comment>
<protein>
    <submittedName>
        <fullName evidence="1">Uncharacterized protein</fullName>
    </submittedName>
</protein>
<accession>A0ACB7XA55</accession>
<reference evidence="1 2" key="1">
    <citation type="journal article" date="2021" name="Hortic Res">
        <title>High-quality reference genome and annotation aids understanding of berry development for evergreen blueberry (Vaccinium darrowii).</title>
        <authorList>
            <person name="Yu J."/>
            <person name="Hulse-Kemp A.M."/>
            <person name="Babiker E."/>
            <person name="Staton M."/>
        </authorList>
    </citation>
    <scope>NUCLEOTIDE SEQUENCE [LARGE SCALE GENOMIC DNA]</scope>
    <source>
        <strain evidence="2">cv. NJ 8807/NJ 8810</strain>
        <tissue evidence="1">Young leaf</tissue>
    </source>
</reference>
<organism evidence="1 2">
    <name type="scientific">Vaccinium darrowii</name>
    <dbReference type="NCBI Taxonomy" id="229202"/>
    <lineage>
        <taxon>Eukaryota</taxon>
        <taxon>Viridiplantae</taxon>
        <taxon>Streptophyta</taxon>
        <taxon>Embryophyta</taxon>
        <taxon>Tracheophyta</taxon>
        <taxon>Spermatophyta</taxon>
        <taxon>Magnoliopsida</taxon>
        <taxon>eudicotyledons</taxon>
        <taxon>Gunneridae</taxon>
        <taxon>Pentapetalae</taxon>
        <taxon>asterids</taxon>
        <taxon>Ericales</taxon>
        <taxon>Ericaceae</taxon>
        <taxon>Vaccinioideae</taxon>
        <taxon>Vaccinieae</taxon>
        <taxon>Vaccinium</taxon>
    </lineage>
</organism>
<evidence type="ECO:0000313" key="1">
    <source>
        <dbReference type="EMBL" id="KAH7837581.1"/>
    </source>
</evidence>
<dbReference type="EMBL" id="CM037156">
    <property type="protein sequence ID" value="KAH7837581.1"/>
    <property type="molecule type" value="Genomic_DNA"/>
</dbReference>
<dbReference type="Proteomes" id="UP000828048">
    <property type="component" value="Chromosome 6"/>
</dbReference>
<name>A0ACB7XA55_9ERIC</name>